<name>A0A261VB73_9BORD</name>
<dbReference type="EMBL" id="NEVU01000003">
    <property type="protein sequence ID" value="OZI71057.1"/>
    <property type="molecule type" value="Genomic_DNA"/>
</dbReference>
<evidence type="ECO:0000313" key="2">
    <source>
        <dbReference type="EMBL" id="OZI71057.1"/>
    </source>
</evidence>
<evidence type="ECO:0008006" key="4">
    <source>
        <dbReference type="Google" id="ProtNLM"/>
    </source>
</evidence>
<gene>
    <name evidence="2" type="ORF">CAL22_14315</name>
</gene>
<keyword evidence="1" id="KW-0732">Signal</keyword>
<organism evidence="2 3">
    <name type="scientific">Bordetella genomosp. 12</name>
    <dbReference type="NCBI Taxonomy" id="463035"/>
    <lineage>
        <taxon>Bacteria</taxon>
        <taxon>Pseudomonadati</taxon>
        <taxon>Pseudomonadota</taxon>
        <taxon>Betaproteobacteria</taxon>
        <taxon>Burkholderiales</taxon>
        <taxon>Alcaligenaceae</taxon>
        <taxon>Bordetella</taxon>
    </lineage>
</organism>
<reference evidence="3" key="1">
    <citation type="submission" date="2017-05" db="EMBL/GenBank/DDBJ databases">
        <title>Complete and WGS of Bordetella genogroups.</title>
        <authorList>
            <person name="Spilker T."/>
            <person name="Lipuma J."/>
        </authorList>
    </citation>
    <scope>NUCLEOTIDE SEQUENCE [LARGE SCALE GENOMIC DNA]</scope>
    <source>
        <strain evidence="3">AU6712</strain>
    </source>
</reference>
<feature type="signal peptide" evidence="1">
    <location>
        <begin position="1"/>
        <end position="21"/>
    </location>
</feature>
<dbReference type="OrthoDB" id="8636595at2"/>
<evidence type="ECO:0000313" key="3">
    <source>
        <dbReference type="Proteomes" id="UP000216429"/>
    </source>
</evidence>
<sequence length="112" mass="12026">MKIRIALIVALAAPLAACVTAQNIRSLDPLFYGSTQRTAQQYTECVSAAWKGMGVTFTQQPLRDGLELVVDGSLGVEAVLSASTYRGKTDVKLSSRLPQRSQPLVESANLCL</sequence>
<evidence type="ECO:0000256" key="1">
    <source>
        <dbReference type="SAM" id="SignalP"/>
    </source>
</evidence>
<feature type="chain" id="PRO_5012695324" description="Lipoprotein" evidence="1">
    <location>
        <begin position="22"/>
        <end position="112"/>
    </location>
</feature>
<protein>
    <recommendedName>
        <fullName evidence="4">Lipoprotein</fullName>
    </recommendedName>
</protein>
<dbReference type="Proteomes" id="UP000216429">
    <property type="component" value="Unassembled WGS sequence"/>
</dbReference>
<proteinExistence type="predicted"/>
<comment type="caution">
    <text evidence="2">The sequence shown here is derived from an EMBL/GenBank/DDBJ whole genome shotgun (WGS) entry which is preliminary data.</text>
</comment>
<accession>A0A261VB73</accession>
<dbReference type="RefSeq" id="WP_094814366.1">
    <property type="nucleotide sequence ID" value="NZ_NEVU01000003.1"/>
</dbReference>
<keyword evidence="3" id="KW-1185">Reference proteome</keyword>
<dbReference type="AlphaFoldDB" id="A0A261VB73"/>